<dbReference type="OrthoDB" id="6407410at2759"/>
<evidence type="ECO:0000256" key="4">
    <source>
        <dbReference type="RuleBase" id="RU110713"/>
    </source>
</evidence>
<dbReference type="FunCoup" id="D8LMH2">
    <property type="interactions" value="11"/>
</dbReference>
<evidence type="ECO:0000313" key="7">
    <source>
        <dbReference type="Proteomes" id="UP000002630"/>
    </source>
</evidence>
<comment type="similarity">
    <text evidence="1 4">Belongs to the yippee family.</text>
</comment>
<dbReference type="EMBL" id="FN648596">
    <property type="protein sequence ID" value="CBN77582.1"/>
    <property type="molecule type" value="Genomic_DNA"/>
</dbReference>
<dbReference type="EMBL" id="FN649728">
    <property type="protein sequence ID" value="CBN77582.1"/>
    <property type="molecule type" value="Genomic_DNA"/>
</dbReference>
<dbReference type="InParanoid" id="D8LMH2"/>
<dbReference type="InterPro" id="IPR034751">
    <property type="entry name" value="Yippee"/>
</dbReference>
<keyword evidence="3" id="KW-0862">Zinc</keyword>
<evidence type="ECO:0000256" key="1">
    <source>
        <dbReference type="ARBA" id="ARBA00005613"/>
    </source>
</evidence>
<protein>
    <recommendedName>
        <fullName evidence="4">Protein yippee-like</fullName>
    </recommendedName>
</protein>
<sequence>MPRVLTRFIEEPQVFACANCKTHLSTEGNIESKDFTTQNGRGFLINKLINVTNGPSADRSLRTGMHVCQDVYCVTCDTNVGWKYIKAFNQTERYKVGNFVLDAVKVINYHWESVD</sequence>
<gene>
    <name evidence="6" type="ORF">Esi_0004_0208</name>
</gene>
<proteinExistence type="inferred from homology"/>
<dbReference type="GO" id="GO:0046872">
    <property type="term" value="F:metal ion binding"/>
    <property type="evidence" value="ECO:0007669"/>
    <property type="project" value="UniProtKB-KW"/>
</dbReference>
<evidence type="ECO:0000256" key="3">
    <source>
        <dbReference type="ARBA" id="ARBA00022833"/>
    </source>
</evidence>
<feature type="domain" description="Yippee" evidence="5">
    <location>
        <begin position="13"/>
        <end position="110"/>
    </location>
</feature>
<dbReference type="AlphaFoldDB" id="D8LMH2"/>
<keyword evidence="2" id="KW-0479">Metal-binding</keyword>
<dbReference type="STRING" id="2880.D8LMH2"/>
<organism evidence="6 7">
    <name type="scientific">Ectocarpus siliculosus</name>
    <name type="common">Brown alga</name>
    <name type="synonym">Conferva siliculosa</name>
    <dbReference type="NCBI Taxonomy" id="2880"/>
    <lineage>
        <taxon>Eukaryota</taxon>
        <taxon>Sar</taxon>
        <taxon>Stramenopiles</taxon>
        <taxon>Ochrophyta</taxon>
        <taxon>PX clade</taxon>
        <taxon>Phaeophyceae</taxon>
        <taxon>Ectocarpales</taxon>
        <taxon>Ectocarpaceae</taxon>
        <taxon>Ectocarpus</taxon>
    </lineage>
</organism>
<evidence type="ECO:0000256" key="2">
    <source>
        <dbReference type="ARBA" id="ARBA00022723"/>
    </source>
</evidence>
<reference evidence="6 7" key="1">
    <citation type="journal article" date="2010" name="Nature">
        <title>The Ectocarpus genome and the independent evolution of multicellularity in brown algae.</title>
        <authorList>
            <person name="Cock J.M."/>
            <person name="Sterck L."/>
            <person name="Rouze P."/>
            <person name="Scornet D."/>
            <person name="Allen A.E."/>
            <person name="Amoutzias G."/>
            <person name="Anthouard V."/>
            <person name="Artiguenave F."/>
            <person name="Aury J.M."/>
            <person name="Badger J.H."/>
            <person name="Beszteri B."/>
            <person name="Billiau K."/>
            <person name="Bonnet E."/>
            <person name="Bothwell J.H."/>
            <person name="Bowler C."/>
            <person name="Boyen C."/>
            <person name="Brownlee C."/>
            <person name="Carrano C.J."/>
            <person name="Charrier B."/>
            <person name="Cho G.Y."/>
            <person name="Coelho S.M."/>
            <person name="Collen J."/>
            <person name="Corre E."/>
            <person name="Da Silva C."/>
            <person name="Delage L."/>
            <person name="Delaroque N."/>
            <person name="Dittami S.M."/>
            <person name="Doulbeau S."/>
            <person name="Elias M."/>
            <person name="Farnham G."/>
            <person name="Gachon C.M."/>
            <person name="Gschloessl B."/>
            <person name="Heesch S."/>
            <person name="Jabbari K."/>
            <person name="Jubin C."/>
            <person name="Kawai H."/>
            <person name="Kimura K."/>
            <person name="Kloareg B."/>
            <person name="Kupper F.C."/>
            <person name="Lang D."/>
            <person name="Le Bail A."/>
            <person name="Leblanc C."/>
            <person name="Lerouge P."/>
            <person name="Lohr M."/>
            <person name="Lopez P.J."/>
            <person name="Martens C."/>
            <person name="Maumus F."/>
            <person name="Michel G."/>
            <person name="Miranda-Saavedra D."/>
            <person name="Morales J."/>
            <person name="Moreau H."/>
            <person name="Motomura T."/>
            <person name="Nagasato C."/>
            <person name="Napoli C.A."/>
            <person name="Nelson D.R."/>
            <person name="Nyvall-Collen P."/>
            <person name="Peters A.F."/>
            <person name="Pommier C."/>
            <person name="Potin P."/>
            <person name="Poulain J."/>
            <person name="Quesneville H."/>
            <person name="Read B."/>
            <person name="Rensing S.A."/>
            <person name="Ritter A."/>
            <person name="Rousvoal S."/>
            <person name="Samanta M."/>
            <person name="Samson G."/>
            <person name="Schroeder D.C."/>
            <person name="Segurens B."/>
            <person name="Strittmatter M."/>
            <person name="Tonon T."/>
            <person name="Tregear J.W."/>
            <person name="Valentin K."/>
            <person name="von Dassow P."/>
            <person name="Yamagishi T."/>
            <person name="Van de Peer Y."/>
            <person name="Wincker P."/>
        </authorList>
    </citation>
    <scope>NUCLEOTIDE SEQUENCE [LARGE SCALE GENOMIC DNA]</scope>
    <source>
        <strain evidence="7">Ec32 / CCAP1310/4</strain>
    </source>
</reference>
<dbReference type="eggNOG" id="KOG3399">
    <property type="taxonomic scope" value="Eukaryota"/>
</dbReference>
<dbReference type="PROSITE" id="PS51792">
    <property type="entry name" value="YIPPEE"/>
    <property type="match status" value="1"/>
</dbReference>
<dbReference type="PANTHER" id="PTHR13848">
    <property type="entry name" value="PROTEIN YIPPEE-LIKE CG15309-RELATED"/>
    <property type="match status" value="1"/>
</dbReference>
<evidence type="ECO:0000313" key="6">
    <source>
        <dbReference type="EMBL" id="CBN77582.1"/>
    </source>
</evidence>
<dbReference type="InterPro" id="IPR004910">
    <property type="entry name" value="Yippee/Mis18/Cereblon"/>
</dbReference>
<accession>D8LMH2</accession>
<dbReference type="OMA" id="SSRIYGC"/>
<name>D8LMH2_ECTSI</name>
<evidence type="ECO:0000259" key="5">
    <source>
        <dbReference type="PROSITE" id="PS51792"/>
    </source>
</evidence>
<dbReference type="Pfam" id="PF03226">
    <property type="entry name" value="Yippee-Mis18"/>
    <property type="match status" value="1"/>
</dbReference>
<dbReference type="Proteomes" id="UP000002630">
    <property type="component" value="Linkage Group LG03"/>
</dbReference>
<dbReference type="InterPro" id="IPR039058">
    <property type="entry name" value="Yippee_fam"/>
</dbReference>
<keyword evidence="7" id="KW-1185">Reference proteome</keyword>